<feature type="domain" description="NAD-dependent epimerase/dehydratase" evidence="1">
    <location>
        <begin position="9"/>
        <end position="228"/>
    </location>
</feature>
<protein>
    <submittedName>
        <fullName evidence="2">NAD-dependent dehydratase</fullName>
    </submittedName>
</protein>
<dbReference type="Pfam" id="PF01370">
    <property type="entry name" value="Epimerase"/>
    <property type="match status" value="1"/>
</dbReference>
<evidence type="ECO:0000313" key="3">
    <source>
        <dbReference type="Proteomes" id="UP000229098"/>
    </source>
</evidence>
<comment type="caution">
    <text evidence="2">The sequence shown here is derived from an EMBL/GenBank/DDBJ whole genome shotgun (WGS) entry which is preliminary data.</text>
</comment>
<accession>A0A2M8KXG6</accession>
<dbReference type="InterPro" id="IPR036291">
    <property type="entry name" value="NAD(P)-bd_dom_sf"/>
</dbReference>
<proteinExistence type="predicted"/>
<evidence type="ECO:0000259" key="1">
    <source>
        <dbReference type="Pfam" id="PF01370"/>
    </source>
</evidence>
<evidence type="ECO:0000313" key="2">
    <source>
        <dbReference type="EMBL" id="PJE64587.1"/>
    </source>
</evidence>
<name>A0A2M8KXG6_9BACT</name>
<dbReference type="CDD" id="cd08946">
    <property type="entry name" value="SDR_e"/>
    <property type="match status" value="1"/>
</dbReference>
<dbReference type="EMBL" id="PFEF01000005">
    <property type="protein sequence ID" value="PJE64587.1"/>
    <property type="molecule type" value="Genomic_DNA"/>
</dbReference>
<dbReference type="Proteomes" id="UP000229098">
    <property type="component" value="Unassembled WGS sequence"/>
</dbReference>
<dbReference type="PANTHER" id="PTHR43245">
    <property type="entry name" value="BIFUNCTIONAL POLYMYXIN RESISTANCE PROTEIN ARNA"/>
    <property type="match status" value="1"/>
</dbReference>
<dbReference type="PANTHER" id="PTHR43245:SF23">
    <property type="entry name" value="NAD(P)-BINDING DOMAIN-CONTAINING PROTEIN"/>
    <property type="match status" value="1"/>
</dbReference>
<sequence length="319" mass="35695">MKQKAKKRVLVVGGAGYIGGAVTDILAQKKIPYTVYDALFYEDRYLKPGGDFVYGDVRDTKKLKNIINDYTDIIWLAAIVGDGACYLQPLAAVDINEKAIQWLARNYKGRILFPSTCSVYGSNEEEVTEESKPNPLSLYATTKVNAEQHLLKHPNAIIFRLGTAFGVSDTYSRPRTDLVVNTLTTNAVANGEITVFGGNQQRPNIHVCNIARTFVHNLFTKNTGIYNVSTVNHNIVEIAEMVKKHTKCHIHSSGKRFEDNRHYFASTAKAKRDNVLSQDTKKDVMYGIKEMAELVRSGRVKDYKHITYSNAKHLGTSSL</sequence>
<dbReference type="InterPro" id="IPR001509">
    <property type="entry name" value="Epimerase_deHydtase"/>
</dbReference>
<gene>
    <name evidence="2" type="ORF">COU90_01985</name>
</gene>
<organism evidence="2 3">
    <name type="scientific">Candidatus Ryanbacteria bacterium CG10_big_fil_rev_8_21_14_0_10_43_42</name>
    <dbReference type="NCBI Taxonomy" id="1974864"/>
    <lineage>
        <taxon>Bacteria</taxon>
        <taxon>Candidatus Ryaniibacteriota</taxon>
    </lineage>
</organism>
<reference evidence="3" key="1">
    <citation type="submission" date="2017-09" db="EMBL/GenBank/DDBJ databases">
        <title>Depth-based differentiation of microbial function through sediment-hosted aquifers and enrichment of novel symbionts in the deep terrestrial subsurface.</title>
        <authorList>
            <person name="Probst A.J."/>
            <person name="Ladd B."/>
            <person name="Jarett J.K."/>
            <person name="Geller-Mcgrath D.E."/>
            <person name="Sieber C.M.K."/>
            <person name="Emerson J.B."/>
            <person name="Anantharaman K."/>
            <person name="Thomas B.C."/>
            <person name="Malmstrom R."/>
            <person name="Stieglmeier M."/>
            <person name="Klingl A."/>
            <person name="Woyke T."/>
            <person name="Ryan C.M."/>
            <person name="Banfield J.F."/>
        </authorList>
    </citation>
    <scope>NUCLEOTIDE SEQUENCE [LARGE SCALE GENOMIC DNA]</scope>
</reference>
<dbReference type="Gene3D" id="3.40.50.720">
    <property type="entry name" value="NAD(P)-binding Rossmann-like Domain"/>
    <property type="match status" value="1"/>
</dbReference>
<dbReference type="AlphaFoldDB" id="A0A2M8KXG6"/>
<dbReference type="SUPFAM" id="SSF51735">
    <property type="entry name" value="NAD(P)-binding Rossmann-fold domains"/>
    <property type="match status" value="1"/>
</dbReference>
<dbReference type="InterPro" id="IPR050177">
    <property type="entry name" value="Lipid_A_modif_metabolic_enz"/>
</dbReference>